<dbReference type="Gene3D" id="3.40.50.10910">
    <property type="entry name" value="Amidohydrolase"/>
    <property type="match status" value="1"/>
</dbReference>
<protein>
    <submittedName>
        <fullName evidence="2">Imidazolonepropionase</fullName>
    </submittedName>
</protein>
<gene>
    <name evidence="2" type="ORF">D9X91_19560</name>
</gene>
<comment type="caution">
    <text evidence="2">The sequence shown here is derived from an EMBL/GenBank/DDBJ whole genome shotgun (WGS) entry which is preliminary data.</text>
</comment>
<feature type="domain" description="Amidohydrolase-related" evidence="1">
    <location>
        <begin position="61"/>
        <end position="417"/>
    </location>
</feature>
<name>A0A3L7JNK7_9BACI</name>
<dbReference type="InterPro" id="IPR011059">
    <property type="entry name" value="Metal-dep_hydrolase_composite"/>
</dbReference>
<dbReference type="InterPro" id="IPR051781">
    <property type="entry name" value="Metallo-dep_Hydrolase"/>
</dbReference>
<proteinExistence type="predicted"/>
<dbReference type="Gene3D" id="2.30.40.10">
    <property type="entry name" value="Urease, subunit C, domain 1"/>
    <property type="match status" value="1"/>
</dbReference>
<dbReference type="EMBL" id="RCVZ01000019">
    <property type="protein sequence ID" value="RLQ92276.1"/>
    <property type="molecule type" value="Genomic_DNA"/>
</dbReference>
<dbReference type="GO" id="GO:0016810">
    <property type="term" value="F:hydrolase activity, acting on carbon-nitrogen (but not peptide) bonds"/>
    <property type="evidence" value="ECO:0007669"/>
    <property type="project" value="InterPro"/>
</dbReference>
<evidence type="ECO:0000313" key="2">
    <source>
        <dbReference type="EMBL" id="RLQ92276.1"/>
    </source>
</evidence>
<dbReference type="Gene3D" id="1.20.58.520">
    <property type="entry name" value="Amidohydrolase"/>
    <property type="match status" value="1"/>
</dbReference>
<dbReference type="Pfam" id="PF01979">
    <property type="entry name" value="Amidohydro_1"/>
    <property type="match status" value="1"/>
</dbReference>
<dbReference type="RefSeq" id="WP_121682341.1">
    <property type="nucleotide sequence ID" value="NZ_RCVZ01000019.1"/>
</dbReference>
<organism evidence="2 3">
    <name type="scientific">Falsibacillus albus</name>
    <dbReference type="NCBI Taxonomy" id="2478915"/>
    <lineage>
        <taxon>Bacteria</taxon>
        <taxon>Bacillati</taxon>
        <taxon>Bacillota</taxon>
        <taxon>Bacilli</taxon>
        <taxon>Bacillales</taxon>
        <taxon>Bacillaceae</taxon>
        <taxon>Falsibacillus</taxon>
    </lineage>
</organism>
<keyword evidence="3" id="KW-1185">Reference proteome</keyword>
<reference evidence="2 3" key="1">
    <citation type="submission" date="2018-10" db="EMBL/GenBank/DDBJ databases">
        <title>Falsibacillus sp. genome draft.</title>
        <authorList>
            <person name="Shi S."/>
        </authorList>
    </citation>
    <scope>NUCLEOTIDE SEQUENCE [LARGE SCALE GENOMIC DNA]</scope>
    <source>
        <strain evidence="2 3">GY 10110</strain>
    </source>
</reference>
<dbReference type="Gene3D" id="3.30.110.90">
    <property type="entry name" value="Amidohydrolase"/>
    <property type="match status" value="1"/>
</dbReference>
<dbReference type="SUPFAM" id="SSF51338">
    <property type="entry name" value="Composite domain of metallo-dependent hydrolases"/>
    <property type="match status" value="1"/>
</dbReference>
<dbReference type="PANTHER" id="PTHR43135:SF3">
    <property type="entry name" value="ALPHA-D-RIBOSE 1-METHYLPHOSPHONATE 5-TRIPHOSPHATE DIPHOSPHATASE"/>
    <property type="match status" value="1"/>
</dbReference>
<dbReference type="PANTHER" id="PTHR43135">
    <property type="entry name" value="ALPHA-D-RIBOSE 1-METHYLPHOSPHONATE 5-TRIPHOSPHATE DIPHOSPHATASE"/>
    <property type="match status" value="1"/>
</dbReference>
<dbReference type="AlphaFoldDB" id="A0A3L7JNK7"/>
<dbReference type="InterPro" id="IPR006680">
    <property type="entry name" value="Amidohydro-rel"/>
</dbReference>
<evidence type="ECO:0000313" key="3">
    <source>
        <dbReference type="Proteomes" id="UP000276770"/>
    </source>
</evidence>
<dbReference type="OrthoDB" id="9797498at2"/>
<accession>A0A3L7JNK7</accession>
<dbReference type="InterPro" id="IPR032466">
    <property type="entry name" value="Metal_Hydrolase"/>
</dbReference>
<dbReference type="SUPFAM" id="SSF51556">
    <property type="entry name" value="Metallo-dependent hydrolases"/>
    <property type="match status" value="1"/>
</dbReference>
<dbReference type="Proteomes" id="UP000276770">
    <property type="component" value="Unassembled WGS sequence"/>
</dbReference>
<evidence type="ECO:0000259" key="1">
    <source>
        <dbReference type="Pfam" id="PF01979"/>
    </source>
</evidence>
<sequence length="455" mass="50772">MSLEQSILLKNANLVDVEASTIYPASVLIEDGIISEVIKGSDHLESLDSSIPKTIDLTGKWIIPGLIDMHVHIKEKFAPHFVASGITTVRNTGGNVLELKKLMKAGNTDPTPRVFSADRIIDGPPGLFGETSPWSINIDDPDMARREVRRQIEAGADLIKVYGMLSEKIMTAVVQEASKFGIEVSCDLIHAKKVNAVNAARMGIKWNEHASGFIQAMYPQWNMSAPQHIWQEVDWKKPNLSLIKDVCLELLKHDVIICPTMILFDQMDRLPDYWKVDNEITKKTFQDHPLIGQWEAISQNIDALKMLGKQSLINKAIAKTYFELGGTVVAGTDTPAGVWTFPGMALHRELELFVKAGFPEMDALRAATIIAAESLHEDTRGVIQKGAIADILVLNSDPIEDIKNTKNIDWIIKGGKVYSQEKILRSIPSEEYINRTLEEFLGEFEETMIDFIVKT</sequence>